<evidence type="ECO:0000256" key="1">
    <source>
        <dbReference type="SAM" id="SignalP"/>
    </source>
</evidence>
<comment type="caution">
    <text evidence="2">The sequence shown here is derived from an EMBL/GenBank/DDBJ whole genome shotgun (WGS) entry which is preliminary data.</text>
</comment>
<proteinExistence type="predicted"/>
<gene>
    <name evidence="2" type="ORF">RchiOBHm_Chr7g0229911</name>
</gene>
<accession>A0A2P6PFB5</accession>
<dbReference type="Gramene" id="PRQ20598">
    <property type="protein sequence ID" value="PRQ20598"/>
    <property type="gene ID" value="RchiOBHm_Chr7g0229911"/>
</dbReference>
<feature type="signal peptide" evidence="1">
    <location>
        <begin position="1"/>
        <end position="26"/>
    </location>
</feature>
<reference evidence="2 3" key="1">
    <citation type="journal article" date="2018" name="Nat. Genet.">
        <title>The Rosa genome provides new insights in the design of modern roses.</title>
        <authorList>
            <person name="Bendahmane M."/>
        </authorList>
    </citation>
    <scope>NUCLEOTIDE SEQUENCE [LARGE SCALE GENOMIC DNA]</scope>
    <source>
        <strain evidence="3">cv. Old Blush</strain>
    </source>
</reference>
<feature type="chain" id="PRO_5015157743" evidence="1">
    <location>
        <begin position="27"/>
        <end position="71"/>
    </location>
</feature>
<keyword evidence="3" id="KW-1185">Reference proteome</keyword>
<protein>
    <submittedName>
        <fullName evidence="2">Uncharacterized protein</fullName>
    </submittedName>
</protein>
<organism evidence="2 3">
    <name type="scientific">Rosa chinensis</name>
    <name type="common">China rose</name>
    <dbReference type="NCBI Taxonomy" id="74649"/>
    <lineage>
        <taxon>Eukaryota</taxon>
        <taxon>Viridiplantae</taxon>
        <taxon>Streptophyta</taxon>
        <taxon>Embryophyta</taxon>
        <taxon>Tracheophyta</taxon>
        <taxon>Spermatophyta</taxon>
        <taxon>Magnoliopsida</taxon>
        <taxon>eudicotyledons</taxon>
        <taxon>Gunneridae</taxon>
        <taxon>Pentapetalae</taxon>
        <taxon>rosids</taxon>
        <taxon>fabids</taxon>
        <taxon>Rosales</taxon>
        <taxon>Rosaceae</taxon>
        <taxon>Rosoideae</taxon>
        <taxon>Rosoideae incertae sedis</taxon>
        <taxon>Rosa</taxon>
    </lineage>
</organism>
<dbReference type="Proteomes" id="UP000238479">
    <property type="component" value="Chromosome 7"/>
</dbReference>
<keyword evidence="1" id="KW-0732">Signal</keyword>
<dbReference type="EMBL" id="PDCK01000045">
    <property type="protein sequence ID" value="PRQ20598.1"/>
    <property type="molecule type" value="Genomic_DNA"/>
</dbReference>
<evidence type="ECO:0000313" key="2">
    <source>
        <dbReference type="EMBL" id="PRQ20598.1"/>
    </source>
</evidence>
<name>A0A2P6PFB5_ROSCH</name>
<sequence>MDFGRTSLKLVVFLVCLFILSISTSSTCVTGINFPTPPCSLLTSNVKCVTTLPEILLSLSFVVPKNKIGLY</sequence>
<dbReference type="AlphaFoldDB" id="A0A2P6PFB5"/>
<evidence type="ECO:0000313" key="3">
    <source>
        <dbReference type="Proteomes" id="UP000238479"/>
    </source>
</evidence>